<feature type="domain" description="Bacillithiol biosynthesis BshC N-terminal Rossmann-like" evidence="3">
    <location>
        <begin position="5"/>
        <end position="376"/>
    </location>
</feature>
<evidence type="ECO:0000256" key="2">
    <source>
        <dbReference type="HAMAP-Rule" id="MF_01867"/>
    </source>
</evidence>
<evidence type="ECO:0000259" key="3">
    <source>
        <dbReference type="Pfam" id="PF10079"/>
    </source>
</evidence>
<feature type="domain" description="Bacillithiol biosynthesis BshC C-terminal coiled-coil" evidence="4">
    <location>
        <begin position="382"/>
        <end position="533"/>
    </location>
</feature>
<comment type="similarity">
    <text evidence="2">Belongs to the BshC family.</text>
</comment>
<dbReference type="NCBIfam" id="TIGR03998">
    <property type="entry name" value="thiol_BshC"/>
    <property type="match status" value="1"/>
</dbReference>
<keyword evidence="1 2" id="KW-0436">Ligase</keyword>
<dbReference type="Pfam" id="PF10079">
    <property type="entry name" value="Rossmann-like_BshC"/>
    <property type="match status" value="1"/>
</dbReference>
<dbReference type="PIRSF" id="PIRSF012535">
    <property type="entry name" value="UCP012535"/>
    <property type="match status" value="1"/>
</dbReference>
<sequence length="533" mass="62156">MTKRMKASYINYKDTNSFSETLLSYVASNEKLAPFIGNKPTFEGFEKQMLQKREGTDRATLVNALLEQYKSLENKEPAVHQNIASLAEQNTFTITTGHQLNIFTGPLYFIFKIVSTIKLCRELKEKYPTYNFVPIYWMATEDHDFAEINHTQLQGEVIKWDIPARAATGRMETISMARTVKKYKKLLGLSHNSDKLSKLVEEAYLSHTNLADATRYLVNGLFGKYGLVVVDANDSSLKRTFSPYIKQDILEQNSFREIIKTTQALEKEGFETQVHAREINFFYLTDDFRERIVETKEGDFQVLHHNITFSKKELLKEIDDHPERFSPNVVMRPLYQEILLPNLCYIGGGSEIVYWLQLKSNFDYYKVPFPILLPRNSAIISNGHLDYKIFRLNLTFKSIFKDADLLKKEYVRIHSKHRLSLHDEWVEMEEIFDKIKERASKIDPTLRPSAEAIKARLCKAIDNLEKKFVKADKLNFEDAISQIDKIKSKFFPNGHLQERVENFGLLYVKYGDELINDLLKYFNPLDMKFTILY</sequence>
<dbReference type="InterPro" id="IPR055399">
    <property type="entry name" value="CC_BshC"/>
</dbReference>
<evidence type="ECO:0000313" key="6">
    <source>
        <dbReference type="Proteomes" id="UP000199421"/>
    </source>
</evidence>
<reference evidence="6" key="1">
    <citation type="submission" date="2016-10" db="EMBL/GenBank/DDBJ databases">
        <authorList>
            <person name="Varghese N."/>
            <person name="Submissions S."/>
        </authorList>
    </citation>
    <scope>NUCLEOTIDE SEQUENCE [LARGE SCALE GENOMIC DNA]</scope>
    <source>
        <strain evidence="6">DSM 18733</strain>
    </source>
</reference>
<dbReference type="InterPro" id="IPR055398">
    <property type="entry name" value="Rossmann-like_BshC"/>
</dbReference>
<gene>
    <name evidence="2" type="primary">bshC</name>
    <name evidence="5" type="ORF">SAMN05661044_04850</name>
</gene>
<dbReference type="RefSeq" id="WP_317040863.1">
    <property type="nucleotide sequence ID" value="NZ_FOAF01000010.1"/>
</dbReference>
<dbReference type="Pfam" id="PF24850">
    <property type="entry name" value="CC_BshC"/>
    <property type="match status" value="1"/>
</dbReference>
<keyword evidence="6" id="KW-1185">Reference proteome</keyword>
<evidence type="ECO:0000259" key="4">
    <source>
        <dbReference type="Pfam" id="PF24850"/>
    </source>
</evidence>
<evidence type="ECO:0000313" key="5">
    <source>
        <dbReference type="EMBL" id="SEM31835.1"/>
    </source>
</evidence>
<proteinExistence type="inferred from homology"/>
<dbReference type="EMBL" id="FOAF01000010">
    <property type="protein sequence ID" value="SEM31835.1"/>
    <property type="molecule type" value="Genomic_DNA"/>
</dbReference>
<dbReference type="EC" id="6.-.-.-" evidence="2"/>
<dbReference type="STRING" id="407022.SAMN05661044_04850"/>
<dbReference type="GO" id="GO:0016874">
    <property type="term" value="F:ligase activity"/>
    <property type="evidence" value="ECO:0007669"/>
    <property type="project" value="UniProtKB-UniRule"/>
</dbReference>
<protein>
    <recommendedName>
        <fullName evidence="2">Putative cysteine ligase BshC</fullName>
        <ecNumber evidence="2">6.-.-.-</ecNumber>
    </recommendedName>
</protein>
<dbReference type="AlphaFoldDB" id="A0A1H7XDV8"/>
<dbReference type="Proteomes" id="UP000199421">
    <property type="component" value="Unassembled WGS sequence"/>
</dbReference>
<evidence type="ECO:0000256" key="1">
    <source>
        <dbReference type="ARBA" id="ARBA00022598"/>
    </source>
</evidence>
<name>A0A1H7XDV8_OLID1</name>
<accession>A0A1H7XDV8</accession>
<dbReference type="InterPro" id="IPR011199">
    <property type="entry name" value="Bacillithiol_biosynth_BshC"/>
</dbReference>
<dbReference type="HAMAP" id="MF_01867">
    <property type="entry name" value="BshC"/>
    <property type="match status" value="1"/>
</dbReference>
<organism evidence="5 6">
    <name type="scientific">Olivibacter domesticus</name>
    <name type="common">Pseudosphingobacterium domesticum</name>
    <dbReference type="NCBI Taxonomy" id="407022"/>
    <lineage>
        <taxon>Bacteria</taxon>
        <taxon>Pseudomonadati</taxon>
        <taxon>Bacteroidota</taxon>
        <taxon>Sphingobacteriia</taxon>
        <taxon>Sphingobacteriales</taxon>
        <taxon>Sphingobacteriaceae</taxon>
        <taxon>Olivibacter</taxon>
    </lineage>
</organism>